<evidence type="ECO:0000256" key="1">
    <source>
        <dbReference type="SAM" id="MobiDB-lite"/>
    </source>
</evidence>
<dbReference type="EMBL" id="MLAK01000860">
    <property type="protein sequence ID" value="OHT02636.1"/>
    <property type="molecule type" value="Genomic_DNA"/>
</dbReference>
<proteinExistence type="predicted"/>
<protein>
    <submittedName>
        <fullName evidence="2">Uncharacterized protein</fullName>
    </submittedName>
</protein>
<dbReference type="RefSeq" id="XP_068355772.1">
    <property type="nucleotide sequence ID" value="XM_068493475.1"/>
</dbReference>
<dbReference type="AlphaFoldDB" id="A0A1J4JYM5"/>
<dbReference type="VEuPathDB" id="TrichDB:TRFO_07068"/>
<evidence type="ECO:0000313" key="2">
    <source>
        <dbReference type="EMBL" id="OHT02636.1"/>
    </source>
</evidence>
<accession>A0A1J4JYM5</accession>
<gene>
    <name evidence="2" type="ORF">TRFO_07068</name>
</gene>
<dbReference type="OrthoDB" id="10440358at2759"/>
<comment type="caution">
    <text evidence="2">The sequence shown here is derived from an EMBL/GenBank/DDBJ whole genome shotgun (WGS) entry which is preliminary data.</text>
</comment>
<organism evidence="2 3">
    <name type="scientific">Tritrichomonas foetus</name>
    <dbReference type="NCBI Taxonomy" id="1144522"/>
    <lineage>
        <taxon>Eukaryota</taxon>
        <taxon>Metamonada</taxon>
        <taxon>Parabasalia</taxon>
        <taxon>Tritrichomonadida</taxon>
        <taxon>Tritrichomonadidae</taxon>
        <taxon>Tritrichomonas</taxon>
    </lineage>
</organism>
<feature type="region of interest" description="Disordered" evidence="1">
    <location>
        <begin position="187"/>
        <end position="243"/>
    </location>
</feature>
<dbReference type="GeneID" id="94828179"/>
<dbReference type="Proteomes" id="UP000179807">
    <property type="component" value="Unassembled WGS sequence"/>
</dbReference>
<name>A0A1J4JYM5_9EUKA</name>
<sequence length="470" mass="51585">MRKRSYTTETPKKKRLLDKFTIKMFCAGIFACKPNSDDFFICSDGVEMNQNELLNIVQGVLSLLNQNPLEPGSRKVLFVEAANTYIRHYRGYIFGASTYHNLSVPLLTSTLERVFNCVNSIFSGSGEIDLQDYSNRATLFHCIRQLLSNTPGAPIQQQQMRSFNNVKDMAMNTGVSYQMEPMASGDFQTAAASAEEHSRGNEESTTENSVNDTSNQSSEISFPTTESISVSEEPQTSSKNGSVAVKLTQNASFAVRDGIMSNIECDNTLKISAVGGPESGPLLFAVIPTTLVNEQRVNTKVLEEDPNGIYKCEKPLEMLSELTKVLLFNSPIPQEAPPFRVRRSFITSGNNCKISVNITSPCLMEGILIGFDASGFENARSDDSEISFGGPNVLLSPQGIGAQGGEITASVIGNVAENYQPPPIVQIRCTLRGLSLGNISVRTHPEYNFTVRVTHQKLFVSRSAWELPVQ</sequence>
<feature type="compositionally biased region" description="Polar residues" evidence="1">
    <location>
        <begin position="206"/>
        <end position="243"/>
    </location>
</feature>
<keyword evidence="3" id="KW-1185">Reference proteome</keyword>
<evidence type="ECO:0000313" key="3">
    <source>
        <dbReference type="Proteomes" id="UP000179807"/>
    </source>
</evidence>
<reference evidence="2" key="1">
    <citation type="submission" date="2016-10" db="EMBL/GenBank/DDBJ databases">
        <authorList>
            <person name="Benchimol M."/>
            <person name="Almeida L.G."/>
            <person name="Vasconcelos A.T."/>
            <person name="Perreira-Neves A."/>
            <person name="Rosa I.A."/>
            <person name="Tasca T."/>
            <person name="Bogo M.R."/>
            <person name="de Souza W."/>
        </authorList>
    </citation>
    <scope>NUCLEOTIDE SEQUENCE [LARGE SCALE GENOMIC DNA]</scope>
    <source>
        <strain evidence="2">K</strain>
    </source>
</reference>